<gene>
    <name evidence="1" type="ORF">HOC_19196</name>
</gene>
<sequence length="78" mass="9125">MDGRGRYLDSIFIKRLWRSLKNEAVYLQDIDEGFAAQRVIDEWMNFDNSQRQHSAFGTPPPDEAYAEERFLIKSPSLS</sequence>
<evidence type="ECO:0000313" key="2">
    <source>
        <dbReference type="Proteomes" id="UP000024942"/>
    </source>
</evidence>
<accession>A0A059G1V0</accession>
<dbReference type="AlphaFoldDB" id="A0A059G1V0"/>
<dbReference type="Proteomes" id="UP000024942">
    <property type="component" value="Unassembled WGS sequence"/>
</dbReference>
<dbReference type="SUPFAM" id="SSF53098">
    <property type="entry name" value="Ribonuclease H-like"/>
    <property type="match status" value="1"/>
</dbReference>
<dbReference type="eggNOG" id="COG2801">
    <property type="taxonomic scope" value="Bacteria"/>
</dbReference>
<name>A0A059G1V0_9PROT</name>
<dbReference type="EMBL" id="ARYL01000055">
    <property type="protein sequence ID" value="KDA00719.1"/>
    <property type="molecule type" value="Genomic_DNA"/>
</dbReference>
<keyword evidence="2" id="KW-1185">Reference proteome</keyword>
<dbReference type="PATRIC" id="fig|1280953.3.peg.3839"/>
<reference evidence="1 2" key="1">
    <citation type="journal article" date="2014" name="Antonie Van Leeuwenhoek">
        <title>Hyphomonas beringensis sp. nov. and Hyphomonas chukchiensis sp. nov., isolated from surface seawater of the Bering Sea and Chukchi Sea.</title>
        <authorList>
            <person name="Li C."/>
            <person name="Lai Q."/>
            <person name="Li G."/>
            <person name="Dong C."/>
            <person name="Wang J."/>
            <person name="Liao Y."/>
            <person name="Shao Z."/>
        </authorList>
    </citation>
    <scope>NUCLEOTIDE SEQUENCE [LARGE SCALE GENOMIC DNA]</scope>
    <source>
        <strain evidence="1 2">SCH89</strain>
    </source>
</reference>
<dbReference type="STRING" id="1280953.HOC_19196"/>
<dbReference type="InterPro" id="IPR012337">
    <property type="entry name" value="RNaseH-like_sf"/>
</dbReference>
<proteinExistence type="predicted"/>
<evidence type="ECO:0000313" key="1">
    <source>
        <dbReference type="EMBL" id="KDA00719.1"/>
    </source>
</evidence>
<protein>
    <submittedName>
        <fullName evidence="1">Putative IS3-family integrase</fullName>
    </submittedName>
</protein>
<organism evidence="1 2">
    <name type="scientific">Hyphomonas oceanitis SCH89</name>
    <dbReference type="NCBI Taxonomy" id="1280953"/>
    <lineage>
        <taxon>Bacteria</taxon>
        <taxon>Pseudomonadati</taxon>
        <taxon>Pseudomonadota</taxon>
        <taxon>Alphaproteobacteria</taxon>
        <taxon>Hyphomonadales</taxon>
        <taxon>Hyphomonadaceae</taxon>
        <taxon>Hyphomonas</taxon>
    </lineage>
</organism>
<comment type="caution">
    <text evidence="1">The sequence shown here is derived from an EMBL/GenBank/DDBJ whole genome shotgun (WGS) entry which is preliminary data.</text>
</comment>